<feature type="region of interest" description="Disordered" evidence="1">
    <location>
        <begin position="312"/>
        <end position="331"/>
    </location>
</feature>
<name>A0A0C2ZWN3_9AGAM</name>
<accession>A0A0C2ZWN3</accession>
<feature type="region of interest" description="Disordered" evidence="1">
    <location>
        <begin position="21"/>
        <end position="45"/>
    </location>
</feature>
<dbReference type="InParanoid" id="A0A0C2ZWN3"/>
<protein>
    <submittedName>
        <fullName evidence="2">Uncharacterized protein</fullName>
    </submittedName>
</protein>
<dbReference type="HOGENOM" id="CLU_024804_0_0_1"/>
<proteinExistence type="predicted"/>
<reference evidence="2 3" key="1">
    <citation type="submission" date="2014-04" db="EMBL/GenBank/DDBJ databases">
        <authorList>
            <consortium name="DOE Joint Genome Institute"/>
            <person name="Kuo A."/>
            <person name="Kohler A."/>
            <person name="Nagy L.G."/>
            <person name="Floudas D."/>
            <person name="Copeland A."/>
            <person name="Barry K.W."/>
            <person name="Cichocki N."/>
            <person name="Veneault-Fourrey C."/>
            <person name="LaButti K."/>
            <person name="Lindquist E.A."/>
            <person name="Lipzen A."/>
            <person name="Lundell T."/>
            <person name="Morin E."/>
            <person name="Murat C."/>
            <person name="Sun H."/>
            <person name="Tunlid A."/>
            <person name="Henrissat B."/>
            <person name="Grigoriev I.V."/>
            <person name="Hibbett D.S."/>
            <person name="Martin F."/>
            <person name="Nordberg H.P."/>
            <person name="Cantor M.N."/>
            <person name="Hua S.X."/>
        </authorList>
    </citation>
    <scope>NUCLEOTIDE SEQUENCE [LARGE SCALE GENOMIC DNA]</scope>
    <source>
        <strain evidence="2 3">Foug A</strain>
    </source>
</reference>
<feature type="compositionally biased region" description="Polar residues" evidence="1">
    <location>
        <begin position="21"/>
        <end position="30"/>
    </location>
</feature>
<sequence>MISPAFVATCIAVARENIQGPTTEIDCSNPSSYDDTVSSTSSPQHSVSKPEAMFYYSGLPSSPRLVYRTGATPWTKPTGPEAYRVLKELRPVFGHKLNTVWKDLGPKVRDILDSVGVLWTTIDVIRFVKVGEGEAVGPVVLWISVAPETLFGEDAHTAAHGYLDLLREFGITDIEVEYRESIYIRSAGPNLLKPVWDLHPTVDVRGPFTPAFGLFIAAQATPHAEGTGGLYLAEGGDSKKVLLATARHVLFPPNEGPNVNYARTNISAPRHNVLLLDTKAFDNLIKSIKIRIAEHAIMAELYNRQIEKLQERKAGENEDEDDVQEAKEEWKKTQKLDEANEAMDALHKFHDEVTKKWRRPSQRVLGHIVRSPPITLGAGTEGFIEDFAIVELDSSKIGKAFRGNVIDLGTF</sequence>
<gene>
    <name evidence="2" type="ORF">SCLCIDRAFT_421475</name>
</gene>
<feature type="compositionally biased region" description="Low complexity" evidence="1">
    <location>
        <begin position="31"/>
        <end position="45"/>
    </location>
</feature>
<dbReference type="EMBL" id="KN822020">
    <property type="protein sequence ID" value="KIM65878.1"/>
    <property type="molecule type" value="Genomic_DNA"/>
</dbReference>
<evidence type="ECO:0000313" key="3">
    <source>
        <dbReference type="Proteomes" id="UP000053989"/>
    </source>
</evidence>
<evidence type="ECO:0000256" key="1">
    <source>
        <dbReference type="SAM" id="MobiDB-lite"/>
    </source>
</evidence>
<dbReference type="OrthoDB" id="2643354at2759"/>
<keyword evidence="3" id="KW-1185">Reference proteome</keyword>
<dbReference type="Proteomes" id="UP000053989">
    <property type="component" value="Unassembled WGS sequence"/>
</dbReference>
<evidence type="ECO:0000313" key="2">
    <source>
        <dbReference type="EMBL" id="KIM65878.1"/>
    </source>
</evidence>
<dbReference type="AlphaFoldDB" id="A0A0C2ZWN3"/>
<reference evidence="3" key="2">
    <citation type="submission" date="2015-01" db="EMBL/GenBank/DDBJ databases">
        <title>Evolutionary Origins and Diversification of the Mycorrhizal Mutualists.</title>
        <authorList>
            <consortium name="DOE Joint Genome Institute"/>
            <consortium name="Mycorrhizal Genomics Consortium"/>
            <person name="Kohler A."/>
            <person name="Kuo A."/>
            <person name="Nagy L.G."/>
            <person name="Floudas D."/>
            <person name="Copeland A."/>
            <person name="Barry K.W."/>
            <person name="Cichocki N."/>
            <person name="Veneault-Fourrey C."/>
            <person name="LaButti K."/>
            <person name="Lindquist E.A."/>
            <person name="Lipzen A."/>
            <person name="Lundell T."/>
            <person name="Morin E."/>
            <person name="Murat C."/>
            <person name="Riley R."/>
            <person name="Ohm R."/>
            <person name="Sun H."/>
            <person name="Tunlid A."/>
            <person name="Henrissat B."/>
            <person name="Grigoriev I.V."/>
            <person name="Hibbett D.S."/>
            <person name="Martin F."/>
        </authorList>
    </citation>
    <scope>NUCLEOTIDE SEQUENCE [LARGE SCALE GENOMIC DNA]</scope>
    <source>
        <strain evidence="3">Foug A</strain>
    </source>
</reference>
<organism evidence="2 3">
    <name type="scientific">Scleroderma citrinum Foug A</name>
    <dbReference type="NCBI Taxonomy" id="1036808"/>
    <lineage>
        <taxon>Eukaryota</taxon>
        <taxon>Fungi</taxon>
        <taxon>Dikarya</taxon>
        <taxon>Basidiomycota</taxon>
        <taxon>Agaricomycotina</taxon>
        <taxon>Agaricomycetes</taxon>
        <taxon>Agaricomycetidae</taxon>
        <taxon>Boletales</taxon>
        <taxon>Sclerodermatineae</taxon>
        <taxon>Sclerodermataceae</taxon>
        <taxon>Scleroderma</taxon>
    </lineage>
</organism>